<dbReference type="Proteomes" id="UP000282837">
    <property type="component" value="Unassembled WGS sequence"/>
</dbReference>
<gene>
    <name evidence="2" type="ORF">EOE18_02330</name>
</gene>
<proteinExistence type="predicted"/>
<protein>
    <submittedName>
        <fullName evidence="2">Uncharacterized protein</fullName>
    </submittedName>
</protein>
<dbReference type="RefSeq" id="WP_127705746.1">
    <property type="nucleotide sequence ID" value="NZ_SACO01000001.1"/>
</dbReference>
<keyword evidence="1" id="KW-0732">Signal</keyword>
<dbReference type="AlphaFoldDB" id="A0A3S2VGU4"/>
<feature type="chain" id="PRO_5018757857" evidence="1">
    <location>
        <begin position="27"/>
        <end position="146"/>
    </location>
</feature>
<sequence>MTNPYLKSLGLLAGALAMLAAPALQAREKLTPEEQLAKMLKDRVAGKPVGCINLSQVRGTTIIDKTAIVYDMGNVLYVNRPAYPQSLDDDDVMVTRTWSGQLCRLDMVQMHSRAGMGLWWRGTVGLEDFVPYTKPKPAPVADAAKG</sequence>
<evidence type="ECO:0000256" key="1">
    <source>
        <dbReference type="SAM" id="SignalP"/>
    </source>
</evidence>
<organism evidence="2 3">
    <name type="scientific">Novosphingobium umbonatum</name>
    <dbReference type="NCBI Taxonomy" id="1908524"/>
    <lineage>
        <taxon>Bacteria</taxon>
        <taxon>Pseudomonadati</taxon>
        <taxon>Pseudomonadota</taxon>
        <taxon>Alphaproteobacteria</taxon>
        <taxon>Sphingomonadales</taxon>
        <taxon>Sphingomonadaceae</taxon>
        <taxon>Novosphingobium</taxon>
    </lineage>
</organism>
<evidence type="ECO:0000313" key="2">
    <source>
        <dbReference type="EMBL" id="RVU07929.1"/>
    </source>
</evidence>
<reference evidence="2 3" key="1">
    <citation type="submission" date="2019-01" db="EMBL/GenBank/DDBJ databases">
        <authorList>
            <person name="Chen W.-M."/>
        </authorList>
    </citation>
    <scope>NUCLEOTIDE SEQUENCE [LARGE SCALE GENOMIC DNA]</scope>
    <source>
        <strain evidence="2 3">FSY-9</strain>
    </source>
</reference>
<accession>A0A3S2VGU4</accession>
<evidence type="ECO:0000313" key="3">
    <source>
        <dbReference type="Proteomes" id="UP000282837"/>
    </source>
</evidence>
<dbReference type="EMBL" id="SACO01000001">
    <property type="protein sequence ID" value="RVU07929.1"/>
    <property type="molecule type" value="Genomic_DNA"/>
</dbReference>
<dbReference type="OrthoDB" id="5956991at2"/>
<keyword evidence="3" id="KW-1185">Reference proteome</keyword>
<feature type="signal peptide" evidence="1">
    <location>
        <begin position="1"/>
        <end position="26"/>
    </location>
</feature>
<comment type="caution">
    <text evidence="2">The sequence shown here is derived from an EMBL/GenBank/DDBJ whole genome shotgun (WGS) entry which is preliminary data.</text>
</comment>
<name>A0A3S2VGU4_9SPHN</name>